<accession>A0ABY8TVI5</accession>
<keyword evidence="6" id="KW-1185">Reference proteome</keyword>
<dbReference type="SUPFAM" id="SSF103612">
    <property type="entry name" value="SBT domain"/>
    <property type="match status" value="1"/>
</dbReference>
<name>A0ABY8TVI5_TETOB</name>
<evidence type="ECO:0000256" key="1">
    <source>
        <dbReference type="ARBA" id="ARBA00022723"/>
    </source>
</evidence>
<evidence type="ECO:0000313" key="6">
    <source>
        <dbReference type="Proteomes" id="UP001244341"/>
    </source>
</evidence>
<dbReference type="EMBL" id="CP126210">
    <property type="protein sequence ID" value="WIA12291.1"/>
    <property type="molecule type" value="Genomic_DNA"/>
</dbReference>
<organism evidence="5 6">
    <name type="scientific">Tetradesmus obliquus</name>
    <name type="common">Green alga</name>
    <name type="synonym">Acutodesmus obliquus</name>
    <dbReference type="NCBI Taxonomy" id="3088"/>
    <lineage>
        <taxon>Eukaryota</taxon>
        <taxon>Viridiplantae</taxon>
        <taxon>Chlorophyta</taxon>
        <taxon>core chlorophytes</taxon>
        <taxon>Chlorophyceae</taxon>
        <taxon>CS clade</taxon>
        <taxon>Sphaeropleales</taxon>
        <taxon>Scenedesmaceae</taxon>
        <taxon>Tetradesmus</taxon>
    </lineage>
</organism>
<gene>
    <name evidence="5" type="ORF">OEZ85_012347</name>
</gene>
<evidence type="ECO:0000256" key="3">
    <source>
        <dbReference type="ARBA" id="ARBA00022833"/>
    </source>
</evidence>
<dbReference type="PANTHER" id="PTHR31251">
    <property type="entry name" value="SQUAMOSA PROMOTER-BINDING-LIKE PROTEIN 4"/>
    <property type="match status" value="1"/>
</dbReference>
<evidence type="ECO:0000313" key="5">
    <source>
        <dbReference type="EMBL" id="WIA12291.1"/>
    </source>
</evidence>
<evidence type="ECO:0000256" key="2">
    <source>
        <dbReference type="ARBA" id="ARBA00022771"/>
    </source>
</evidence>
<keyword evidence="3" id="KW-0862">Zinc</keyword>
<dbReference type="PROSITE" id="PS51141">
    <property type="entry name" value="ZF_SBP"/>
    <property type="match status" value="1"/>
</dbReference>
<reference evidence="5 6" key="1">
    <citation type="submission" date="2023-05" db="EMBL/GenBank/DDBJ databases">
        <title>A 100% complete, gapless, phased diploid assembly of the Scenedesmus obliquus UTEX 3031 genome.</title>
        <authorList>
            <person name="Biondi T.C."/>
            <person name="Hanschen E.R."/>
            <person name="Kwon T."/>
            <person name="Eng W."/>
            <person name="Kruse C.P.S."/>
            <person name="Koehler S.I."/>
            <person name="Kunde Y."/>
            <person name="Gleasner C.D."/>
            <person name="You Mak K.T."/>
            <person name="Polle J."/>
            <person name="Hovde B.T."/>
            <person name="Starkenburg S.R."/>
        </authorList>
    </citation>
    <scope>NUCLEOTIDE SEQUENCE [LARGE SCALE GENOMIC DNA]</scope>
    <source>
        <strain evidence="5 6">DOE0152z</strain>
    </source>
</reference>
<dbReference type="Pfam" id="PF03110">
    <property type="entry name" value="SBP"/>
    <property type="match status" value="1"/>
</dbReference>
<dbReference type="Gene3D" id="4.10.1100.10">
    <property type="entry name" value="Transcription factor, SBP-box domain"/>
    <property type="match status" value="1"/>
</dbReference>
<sequence>MTLEQQQHSAAAAAVAAAAAAAAASLSAASVPAKAKPAKGGKNGRRGTAKSHLVCKVDDCHTVLSSSKAYYQRHRVCAAHLAAMAATVDGVPSRFCQQCGKFQPLTEFDQDKRSCRSRLKRHNNRRREQRHIKGIEFSLMAAAGGCGSEGGEHGASAAVAAAAAAGVGADEDFSELFDLLLEGTEQQ</sequence>
<dbReference type="Proteomes" id="UP001244341">
    <property type="component" value="Chromosome 3b"/>
</dbReference>
<dbReference type="PANTHER" id="PTHR31251:SF169">
    <property type="entry name" value="SQUAMOSA PROMOTER-BINDING-LIKE PROTEIN 8"/>
    <property type="match status" value="1"/>
</dbReference>
<dbReference type="InterPro" id="IPR036893">
    <property type="entry name" value="SBP_sf"/>
</dbReference>
<keyword evidence="1" id="KW-0479">Metal-binding</keyword>
<dbReference type="InterPro" id="IPR004333">
    <property type="entry name" value="SBP_dom"/>
</dbReference>
<evidence type="ECO:0000259" key="4">
    <source>
        <dbReference type="PROSITE" id="PS51141"/>
    </source>
</evidence>
<keyword evidence="2" id="KW-0863">Zinc-finger</keyword>
<dbReference type="InterPro" id="IPR044817">
    <property type="entry name" value="SBP-like"/>
</dbReference>
<feature type="domain" description="SBP-type" evidence="4">
    <location>
        <begin position="52"/>
        <end position="129"/>
    </location>
</feature>
<protein>
    <recommendedName>
        <fullName evidence="4">SBP-type domain-containing protein</fullName>
    </recommendedName>
</protein>
<proteinExistence type="predicted"/>